<evidence type="ECO:0000313" key="3">
    <source>
        <dbReference type="Proteomes" id="UP000178892"/>
    </source>
</evidence>
<keyword evidence="1" id="KW-0472">Membrane</keyword>
<dbReference type="STRING" id="1817825.A2720_00075"/>
<accession>A0A1F5NVS2</accession>
<organism evidence="2 3">
    <name type="scientific">Candidatus Doudnabacteria bacterium RIFCSPHIGHO2_01_FULL_46_24</name>
    <dbReference type="NCBI Taxonomy" id="1817825"/>
    <lineage>
        <taxon>Bacteria</taxon>
        <taxon>Candidatus Doudnaibacteriota</taxon>
    </lineage>
</organism>
<dbReference type="AlphaFoldDB" id="A0A1F5NVS2"/>
<comment type="caution">
    <text evidence="2">The sequence shown here is derived from an EMBL/GenBank/DDBJ whole genome shotgun (WGS) entry which is preliminary data.</text>
</comment>
<dbReference type="Proteomes" id="UP000178892">
    <property type="component" value="Unassembled WGS sequence"/>
</dbReference>
<evidence type="ECO:0000313" key="2">
    <source>
        <dbReference type="EMBL" id="OGE81776.1"/>
    </source>
</evidence>
<feature type="transmembrane region" description="Helical" evidence="1">
    <location>
        <begin position="306"/>
        <end position="324"/>
    </location>
</feature>
<feature type="transmembrane region" description="Helical" evidence="1">
    <location>
        <begin position="60"/>
        <end position="84"/>
    </location>
</feature>
<protein>
    <submittedName>
        <fullName evidence="2">Uncharacterized protein</fullName>
    </submittedName>
</protein>
<keyword evidence="1" id="KW-0812">Transmembrane</keyword>
<gene>
    <name evidence="2" type="ORF">A2720_00075</name>
</gene>
<feature type="transmembrane region" description="Helical" evidence="1">
    <location>
        <begin position="192"/>
        <end position="211"/>
    </location>
</feature>
<name>A0A1F5NVS2_9BACT</name>
<keyword evidence="1" id="KW-1133">Transmembrane helix</keyword>
<reference evidence="2 3" key="1">
    <citation type="journal article" date="2016" name="Nat. Commun.">
        <title>Thousands of microbial genomes shed light on interconnected biogeochemical processes in an aquifer system.</title>
        <authorList>
            <person name="Anantharaman K."/>
            <person name="Brown C.T."/>
            <person name="Hug L.A."/>
            <person name="Sharon I."/>
            <person name="Castelle C.J."/>
            <person name="Probst A.J."/>
            <person name="Thomas B.C."/>
            <person name="Singh A."/>
            <person name="Wilkins M.J."/>
            <person name="Karaoz U."/>
            <person name="Brodie E.L."/>
            <person name="Williams K.H."/>
            <person name="Hubbard S.S."/>
            <person name="Banfield J.F."/>
        </authorList>
    </citation>
    <scope>NUCLEOTIDE SEQUENCE [LARGE SCALE GENOMIC DNA]</scope>
</reference>
<sequence>MAQLLLLLPEWLRNLFLGVGNWTREHIHETVHVLFRALILNVGLLGLGLLLARVGFAGDWLWLIGTGRFLTALAGMLAAILWLYMYVRLWVLAQAGIVGDTALIESVKQVSRPLPDKPIELPEIFTQARADKALRAVMSGLAAVAAGSAYASLVPVFTNLSLFFALVTLAFATAFAIWPSPEQNPRPVARKWLMVPLAIMVICTVSFFRPFDGRRNLRVNYAEGEARLSTAEYEAAGIERLSEERNAILARLPNLTAADQTRLSEINQLIADIQAGRYTNRPSSWDLVSVKEAWQSAKTPELSEELVVFLIITLLLGALLLHLATRKSGASTH</sequence>
<evidence type="ECO:0000256" key="1">
    <source>
        <dbReference type="SAM" id="Phobius"/>
    </source>
</evidence>
<feature type="transmembrane region" description="Helical" evidence="1">
    <location>
        <begin position="160"/>
        <end position="180"/>
    </location>
</feature>
<dbReference type="EMBL" id="MFEL01000004">
    <property type="protein sequence ID" value="OGE81776.1"/>
    <property type="molecule type" value="Genomic_DNA"/>
</dbReference>
<proteinExistence type="predicted"/>
<feature type="transmembrane region" description="Helical" evidence="1">
    <location>
        <begin position="33"/>
        <end position="54"/>
    </location>
</feature>